<dbReference type="EMBL" id="JBHSWB010000002">
    <property type="protein sequence ID" value="MFC6662561.1"/>
    <property type="molecule type" value="Genomic_DNA"/>
</dbReference>
<evidence type="ECO:0000313" key="1">
    <source>
        <dbReference type="EMBL" id="MFC6662561.1"/>
    </source>
</evidence>
<gene>
    <name evidence="1" type="ORF">ACFP90_21125</name>
</gene>
<organism evidence="1 2">
    <name type="scientific">Deinococcus multiflagellatus</name>
    <dbReference type="NCBI Taxonomy" id="1656887"/>
    <lineage>
        <taxon>Bacteria</taxon>
        <taxon>Thermotogati</taxon>
        <taxon>Deinococcota</taxon>
        <taxon>Deinococci</taxon>
        <taxon>Deinococcales</taxon>
        <taxon>Deinococcaceae</taxon>
        <taxon>Deinococcus</taxon>
    </lineage>
</organism>
<dbReference type="RefSeq" id="WP_224610873.1">
    <property type="nucleotide sequence ID" value="NZ_JAIQXV010000016.1"/>
</dbReference>
<protein>
    <submittedName>
        <fullName evidence="1">Uncharacterized protein</fullName>
    </submittedName>
</protein>
<dbReference type="Proteomes" id="UP001596317">
    <property type="component" value="Unassembled WGS sequence"/>
</dbReference>
<accession>A0ABW1ZP97</accession>
<keyword evidence="2" id="KW-1185">Reference proteome</keyword>
<proteinExistence type="predicted"/>
<evidence type="ECO:0000313" key="2">
    <source>
        <dbReference type="Proteomes" id="UP001596317"/>
    </source>
</evidence>
<comment type="caution">
    <text evidence="1">The sequence shown here is derived from an EMBL/GenBank/DDBJ whole genome shotgun (WGS) entry which is preliminary data.</text>
</comment>
<reference evidence="2" key="1">
    <citation type="journal article" date="2019" name="Int. J. Syst. Evol. Microbiol.">
        <title>The Global Catalogue of Microorganisms (GCM) 10K type strain sequencing project: providing services to taxonomists for standard genome sequencing and annotation.</title>
        <authorList>
            <consortium name="The Broad Institute Genomics Platform"/>
            <consortium name="The Broad Institute Genome Sequencing Center for Infectious Disease"/>
            <person name="Wu L."/>
            <person name="Ma J."/>
        </authorList>
    </citation>
    <scope>NUCLEOTIDE SEQUENCE [LARGE SCALE GENOMIC DNA]</scope>
    <source>
        <strain evidence="2">CCUG 63830</strain>
    </source>
</reference>
<sequence length="93" mass="10415">MLPAALRPVLLVIVPPDWEADPAALAELRRCLSDEYGARLHLRQAQAPMKAPLPLFCGHWPAGLTRHARRDVHPRVDQAFFTLDWLGLEDSAV</sequence>
<name>A0ABW1ZP97_9DEIO</name>